<dbReference type="InterPro" id="IPR011009">
    <property type="entry name" value="Kinase-like_dom_sf"/>
</dbReference>
<feature type="transmembrane region" description="Helical" evidence="1">
    <location>
        <begin position="525"/>
        <end position="545"/>
    </location>
</feature>
<sequence>MEPAPTSVLRSSSSSSLIGGKTVAQWLSEIKASNLKPTEAKPPQSFRNRVVQARIYRDRDQFIASIRDDDVCRLAALYHNGDTCTFFKPPSRGSYNICYFVQFQSSCIERDGDKWVVRVPLAPCLAFGGRSKLESEVATMQLVADRTTIPIPRIHAYALGDGPELFPSFLILEYVEGLKLTYADFKKLSDEQRTRLYTSLADIYIQLRRLEFPSIGCVTREPDGFEVRKRTVTIDLNMQELEGLAPSEIQDAYYSASGTLTSANDYIAMLLQIADNAFSKGCGTVSEEEGEDHLYHLHLFRQYAEHWVDRSLDRGPFALIHGDLELFNLLLGDDMNIVSVLDWEWSRVVPRQLFKPPLWLSNTTIEDMSYGYRYRDYLESLDKFLVVLRVQERERYGSELLADEWDKGKQKSGFMVANALENWTAMDWFASRYINLRVYGGKEDLPERIKTFIQDDPARKALIERKVLEWTSYTAQLQQLDAFVSHSKDRITAAPDGKQKSASTVQSFLTRLWLWKIPIPLPTQALPFAWGSILVIIAGTSYLFGRRMVRLLFSH</sequence>
<evidence type="ECO:0000256" key="1">
    <source>
        <dbReference type="SAM" id="Phobius"/>
    </source>
</evidence>
<proteinExistence type="predicted"/>
<accession>A0A8H4VXH8</accession>
<dbReference type="SUPFAM" id="SSF56112">
    <property type="entry name" value="Protein kinase-like (PK-like)"/>
    <property type="match status" value="1"/>
</dbReference>
<evidence type="ECO:0000313" key="3">
    <source>
        <dbReference type="EMBL" id="KAF4626308.1"/>
    </source>
</evidence>
<dbReference type="Proteomes" id="UP000566819">
    <property type="component" value="Unassembled WGS sequence"/>
</dbReference>
<evidence type="ECO:0000313" key="4">
    <source>
        <dbReference type="Proteomes" id="UP000566819"/>
    </source>
</evidence>
<dbReference type="Gene3D" id="3.90.1200.10">
    <property type="match status" value="1"/>
</dbReference>
<protein>
    <recommendedName>
        <fullName evidence="2">Aminoglycoside phosphotransferase domain-containing protein</fullName>
    </recommendedName>
</protein>
<keyword evidence="1" id="KW-0472">Membrane</keyword>
<evidence type="ECO:0000259" key="2">
    <source>
        <dbReference type="Pfam" id="PF01636"/>
    </source>
</evidence>
<dbReference type="InterPro" id="IPR051678">
    <property type="entry name" value="AGP_Transferase"/>
</dbReference>
<dbReference type="Gene3D" id="3.30.200.20">
    <property type="entry name" value="Phosphorylase Kinase, domain 1"/>
    <property type="match status" value="1"/>
</dbReference>
<organism evidence="3 4">
    <name type="scientific">Cudoniella acicularis</name>
    <dbReference type="NCBI Taxonomy" id="354080"/>
    <lineage>
        <taxon>Eukaryota</taxon>
        <taxon>Fungi</taxon>
        <taxon>Dikarya</taxon>
        <taxon>Ascomycota</taxon>
        <taxon>Pezizomycotina</taxon>
        <taxon>Leotiomycetes</taxon>
        <taxon>Helotiales</taxon>
        <taxon>Tricladiaceae</taxon>
        <taxon>Cudoniella</taxon>
    </lineage>
</organism>
<comment type="caution">
    <text evidence="3">The sequence shown here is derived from an EMBL/GenBank/DDBJ whole genome shotgun (WGS) entry which is preliminary data.</text>
</comment>
<keyword evidence="1" id="KW-0812">Transmembrane</keyword>
<name>A0A8H4VXH8_9HELO</name>
<gene>
    <name evidence="3" type="ORF">G7Y89_g11853</name>
</gene>
<dbReference type="PANTHER" id="PTHR21310">
    <property type="entry name" value="AMINOGLYCOSIDE PHOSPHOTRANSFERASE-RELATED-RELATED"/>
    <property type="match status" value="1"/>
</dbReference>
<dbReference type="InterPro" id="IPR002575">
    <property type="entry name" value="Aminoglycoside_PTrfase"/>
</dbReference>
<keyword evidence="4" id="KW-1185">Reference proteome</keyword>
<dbReference type="Pfam" id="PF01636">
    <property type="entry name" value="APH"/>
    <property type="match status" value="1"/>
</dbReference>
<reference evidence="3 4" key="1">
    <citation type="submission" date="2020-03" db="EMBL/GenBank/DDBJ databases">
        <title>Draft Genome Sequence of Cudoniella acicularis.</title>
        <authorList>
            <person name="Buettner E."/>
            <person name="Kellner H."/>
        </authorList>
    </citation>
    <scope>NUCLEOTIDE SEQUENCE [LARGE SCALE GENOMIC DNA]</scope>
    <source>
        <strain evidence="3 4">DSM 108380</strain>
    </source>
</reference>
<feature type="domain" description="Aminoglycoside phosphotransferase" evidence="2">
    <location>
        <begin position="113"/>
        <end position="347"/>
    </location>
</feature>
<keyword evidence="1" id="KW-1133">Transmembrane helix</keyword>
<dbReference type="AlphaFoldDB" id="A0A8H4VXH8"/>
<dbReference type="OrthoDB" id="10003767at2759"/>
<dbReference type="EMBL" id="JAAMPI010001178">
    <property type="protein sequence ID" value="KAF4626308.1"/>
    <property type="molecule type" value="Genomic_DNA"/>
</dbReference>
<dbReference type="PANTHER" id="PTHR21310:SF37">
    <property type="entry name" value="AMINOGLYCOSIDE PHOSPHOTRANSFERASE DOMAIN-CONTAINING PROTEIN"/>
    <property type="match status" value="1"/>
</dbReference>